<protein>
    <submittedName>
        <fullName evidence="1">Uncharacterized protein</fullName>
    </submittedName>
</protein>
<dbReference type="AlphaFoldDB" id="A0A5J4VW08"/>
<comment type="caution">
    <text evidence="1">The sequence shown here is derived from an EMBL/GenBank/DDBJ whole genome shotgun (WGS) entry which is preliminary data.</text>
</comment>
<name>A0A5J4VW08_9EUKA</name>
<organism evidence="1 2">
    <name type="scientific">Streblomastix strix</name>
    <dbReference type="NCBI Taxonomy" id="222440"/>
    <lineage>
        <taxon>Eukaryota</taxon>
        <taxon>Metamonada</taxon>
        <taxon>Preaxostyla</taxon>
        <taxon>Oxymonadida</taxon>
        <taxon>Streblomastigidae</taxon>
        <taxon>Streblomastix</taxon>
    </lineage>
</organism>
<evidence type="ECO:0000313" key="2">
    <source>
        <dbReference type="Proteomes" id="UP000324800"/>
    </source>
</evidence>
<dbReference type="EMBL" id="SNRW01004616">
    <property type="protein sequence ID" value="KAA6386871.1"/>
    <property type="molecule type" value="Genomic_DNA"/>
</dbReference>
<gene>
    <name evidence="1" type="ORF">EZS28_017602</name>
</gene>
<evidence type="ECO:0000313" key="1">
    <source>
        <dbReference type="EMBL" id="KAA6386871.1"/>
    </source>
</evidence>
<accession>A0A5J4VW08</accession>
<reference evidence="1 2" key="1">
    <citation type="submission" date="2019-03" db="EMBL/GenBank/DDBJ databases">
        <title>Single cell metagenomics reveals metabolic interactions within the superorganism composed of flagellate Streblomastix strix and complex community of Bacteroidetes bacteria on its surface.</title>
        <authorList>
            <person name="Treitli S.C."/>
            <person name="Kolisko M."/>
            <person name="Husnik F."/>
            <person name="Keeling P."/>
            <person name="Hampl V."/>
        </authorList>
    </citation>
    <scope>NUCLEOTIDE SEQUENCE [LARGE SCALE GENOMIC DNA]</scope>
    <source>
        <strain evidence="1">ST1C</strain>
    </source>
</reference>
<proteinExistence type="predicted"/>
<sequence length="94" mass="10535">MPLPLIIADEERLKGESDTRSEGIRNDIIEEGNKEQEIFGDQVNIVEIDQKINQIGDIEVGSIITYLTMPLPIITADDVRIKGDLDTRSEGNRI</sequence>
<dbReference type="Proteomes" id="UP000324800">
    <property type="component" value="Unassembled WGS sequence"/>
</dbReference>